<dbReference type="Ensembl" id="ENSPNAT00000062248.1">
    <property type="protein sequence ID" value="ENSPNAP00000081586.1"/>
    <property type="gene ID" value="ENSPNAG00000037635.1"/>
</dbReference>
<evidence type="ECO:0000313" key="14">
    <source>
        <dbReference type="Proteomes" id="UP001501920"/>
    </source>
</evidence>
<reference evidence="13 14" key="1">
    <citation type="submission" date="2020-10" db="EMBL/GenBank/DDBJ databases">
        <title>Pygocentrus nattereri (red-bellied piranha) genome, fPygNat1, primary haplotype.</title>
        <authorList>
            <person name="Myers G."/>
            <person name="Meyer A."/>
            <person name="Karagic N."/>
            <person name="Pippel M."/>
            <person name="Winkler S."/>
            <person name="Tracey A."/>
            <person name="Wood J."/>
            <person name="Formenti G."/>
            <person name="Howe K."/>
            <person name="Fedrigo O."/>
            <person name="Jarvis E.D."/>
        </authorList>
    </citation>
    <scope>NUCLEOTIDE SEQUENCE [LARGE SCALE GENOMIC DNA]</scope>
</reference>
<dbReference type="PANTHER" id="PTHR22748:SF26">
    <property type="entry name" value="ENDONUCLEASE_EXONUCLEASE_PHOSPHATASE DOMAIN-CONTAINING PROTEIN"/>
    <property type="match status" value="1"/>
</dbReference>
<dbReference type="GO" id="GO:0008311">
    <property type="term" value="F:double-stranded DNA 3'-5' DNA exonuclease activity"/>
    <property type="evidence" value="ECO:0007669"/>
    <property type="project" value="UniProtKB-EC"/>
</dbReference>
<dbReference type="GO" id="GO:0003906">
    <property type="term" value="F:DNA-(apurinic or apyrimidinic site) endonuclease activity"/>
    <property type="evidence" value="ECO:0007669"/>
    <property type="project" value="TreeGrafter"/>
</dbReference>
<dbReference type="GO" id="GO:0046872">
    <property type="term" value="F:metal ion binding"/>
    <property type="evidence" value="ECO:0007669"/>
    <property type="project" value="UniProtKB-KW"/>
</dbReference>
<evidence type="ECO:0000256" key="7">
    <source>
        <dbReference type="ARBA" id="ARBA00022842"/>
    </source>
</evidence>
<reference evidence="13" key="2">
    <citation type="submission" date="2025-08" db="UniProtKB">
        <authorList>
            <consortium name="Ensembl"/>
        </authorList>
    </citation>
    <scope>IDENTIFICATION</scope>
</reference>
<evidence type="ECO:0000256" key="8">
    <source>
        <dbReference type="ARBA" id="ARBA00023204"/>
    </source>
</evidence>
<evidence type="ECO:0000256" key="11">
    <source>
        <dbReference type="PIRSR" id="PIRSR604808-3"/>
    </source>
</evidence>
<dbReference type="PANTHER" id="PTHR22748">
    <property type="entry name" value="AP ENDONUCLEASE"/>
    <property type="match status" value="1"/>
</dbReference>
<feature type="binding site" evidence="10">
    <location>
        <position position="15"/>
    </location>
    <ligand>
        <name>Mg(2+)</name>
        <dbReference type="ChEBI" id="CHEBI:18420"/>
        <label>1</label>
    </ligand>
</feature>
<feature type="active site" evidence="9">
    <location>
        <position position="122"/>
    </location>
</feature>
<feature type="active site" description="Proton donor/acceptor" evidence="9">
    <location>
        <position position="151"/>
    </location>
</feature>
<name>A0AAR2M446_PYGNA</name>
<evidence type="ECO:0000256" key="9">
    <source>
        <dbReference type="PIRSR" id="PIRSR604808-1"/>
    </source>
</evidence>
<feature type="site" description="Important for catalytic activity" evidence="11">
    <location>
        <position position="213"/>
    </location>
</feature>
<accession>A0AAR2M446</accession>
<evidence type="ECO:0000256" key="2">
    <source>
        <dbReference type="ARBA" id="ARBA00007092"/>
    </source>
</evidence>
<dbReference type="EC" id="3.1.11.2" evidence="3"/>
<proteinExistence type="inferred from homology"/>
<keyword evidence="4 10" id="KW-0479">Metal-binding</keyword>
<dbReference type="GO" id="GO:0006284">
    <property type="term" value="P:base-excision repair"/>
    <property type="evidence" value="ECO:0007669"/>
    <property type="project" value="TreeGrafter"/>
</dbReference>
<dbReference type="GeneTree" id="ENSGT01120000272906"/>
<dbReference type="AlphaFoldDB" id="A0AAR2M446"/>
<dbReference type="CDD" id="cd09076">
    <property type="entry name" value="L1-EN"/>
    <property type="match status" value="1"/>
</dbReference>
<dbReference type="GeneID" id="108433712"/>
<keyword evidence="6" id="KW-0378">Hydrolase</keyword>
<comment type="catalytic activity">
    <reaction evidence="1">
        <text>Exonucleolytic cleavage in the 3'- to 5'-direction to yield nucleoside 5'-phosphates.</text>
        <dbReference type="EC" id="3.1.11.2"/>
    </reaction>
</comment>
<evidence type="ECO:0000259" key="12">
    <source>
        <dbReference type="Pfam" id="PF03372"/>
    </source>
</evidence>
<sequence>MAASLPPKLRFLTWNVNGLETALRIKPHRQPDRQKDVRKELEEADVVFLQETHIKRGNEDVMREFPEWHQFYTILDKAERGVAILIKKTISFEYIHPRQDDDGFIVLHCKLEHQPYTLVSVYHHQKDEAILSRLSEYLQNNATGMMVIGGDFNAVFSPFIDKKEPTINQSHSVLLNRLKLFMRSLQLVDVWRWLHNFMRFYTYYRRESTSRIDFFFVPEECLWRVQSCEIEDVPANDHLPVSLELNNAAVSSGYSPKDIPIKYTFTNCDVRCTIEDITTAIKSLQVSDTRRQDKIPASVYKTFATDGRILQYLQILYNRILDGSFDVIMNHFNDSIQCQIQRQGKCQNFHFFNVDYVILATILARHLDEKLESLLRRHRRPNYNTRVAMIYYFPEVPESVEMSLLEHAFESASLSPEFQALKKILRRSPSYGASQSYLLCQGCPLTPLLHSLLLRYVTERSVGVHNTGDIEIYAYKYFVNVVVPNNSPLGRPDEINVNGLQVRRNIATSLEHVYVYNPQS</sequence>
<feature type="binding site" evidence="10">
    <location>
        <position position="153"/>
    </location>
    <ligand>
        <name>Mg(2+)</name>
        <dbReference type="ChEBI" id="CHEBI:18420"/>
        <label>1</label>
    </ligand>
</feature>
<evidence type="ECO:0000256" key="10">
    <source>
        <dbReference type="PIRSR" id="PIRSR604808-2"/>
    </source>
</evidence>
<evidence type="ECO:0000256" key="5">
    <source>
        <dbReference type="ARBA" id="ARBA00022763"/>
    </source>
</evidence>
<protein>
    <recommendedName>
        <fullName evidence="3">exodeoxyribonuclease III</fullName>
        <ecNumber evidence="3">3.1.11.2</ecNumber>
    </recommendedName>
</protein>
<dbReference type="InterPro" id="IPR036691">
    <property type="entry name" value="Endo/exonu/phosph_ase_sf"/>
</dbReference>
<evidence type="ECO:0000256" key="3">
    <source>
        <dbReference type="ARBA" id="ARBA00012115"/>
    </source>
</evidence>
<feature type="binding site" evidence="10">
    <location>
        <position position="151"/>
    </location>
    <ligand>
        <name>Mg(2+)</name>
        <dbReference type="ChEBI" id="CHEBI:18420"/>
        <label>1</label>
    </ligand>
</feature>
<feature type="binding site" evidence="10">
    <location>
        <position position="237"/>
    </location>
    <ligand>
        <name>Mg(2+)</name>
        <dbReference type="ChEBI" id="CHEBI:18420"/>
        <label>1</label>
    </ligand>
</feature>
<comment type="similarity">
    <text evidence="2">Belongs to the DNA repair enzymes AP/ExoA family.</text>
</comment>
<dbReference type="InterPro" id="IPR004808">
    <property type="entry name" value="AP_endonuc_1"/>
</dbReference>
<evidence type="ECO:0000256" key="6">
    <source>
        <dbReference type="ARBA" id="ARBA00022801"/>
    </source>
</evidence>
<comment type="cofactor">
    <cofactor evidence="10">
        <name>Mg(2+)</name>
        <dbReference type="ChEBI" id="CHEBI:18420"/>
    </cofactor>
    <cofactor evidence="10">
        <name>Mn(2+)</name>
        <dbReference type="ChEBI" id="CHEBI:29035"/>
    </cofactor>
    <text evidence="10">Probably binds two magnesium or manganese ions per subunit.</text>
</comment>
<reference evidence="13" key="3">
    <citation type="submission" date="2025-09" db="UniProtKB">
        <authorList>
            <consortium name="Ensembl"/>
        </authorList>
    </citation>
    <scope>IDENTIFICATION</scope>
</reference>
<feature type="site" description="Transition state stabilizer" evidence="11">
    <location>
        <position position="153"/>
    </location>
</feature>
<evidence type="ECO:0000256" key="4">
    <source>
        <dbReference type="ARBA" id="ARBA00022723"/>
    </source>
</evidence>
<dbReference type="Pfam" id="PF03372">
    <property type="entry name" value="Exo_endo_phos"/>
    <property type="match status" value="1"/>
</dbReference>
<dbReference type="SUPFAM" id="SSF56219">
    <property type="entry name" value="DNase I-like"/>
    <property type="match status" value="1"/>
</dbReference>
<dbReference type="InterPro" id="IPR005135">
    <property type="entry name" value="Endo/exonuclease/phosphatase"/>
</dbReference>
<keyword evidence="5" id="KW-0227">DNA damage</keyword>
<feature type="binding site" evidence="10">
    <location>
        <position position="238"/>
    </location>
    <ligand>
        <name>Mg(2+)</name>
        <dbReference type="ChEBI" id="CHEBI:18420"/>
        <label>1</label>
    </ligand>
</feature>
<feature type="active site" description="Proton acceptor" evidence="9">
    <location>
        <position position="238"/>
    </location>
</feature>
<feature type="site" description="Interaction with DNA substrate" evidence="11">
    <location>
        <position position="238"/>
    </location>
</feature>
<organism evidence="13 14">
    <name type="scientific">Pygocentrus nattereri</name>
    <name type="common">Red-bellied piranha</name>
    <dbReference type="NCBI Taxonomy" id="42514"/>
    <lineage>
        <taxon>Eukaryota</taxon>
        <taxon>Metazoa</taxon>
        <taxon>Chordata</taxon>
        <taxon>Craniata</taxon>
        <taxon>Vertebrata</taxon>
        <taxon>Euteleostomi</taxon>
        <taxon>Actinopterygii</taxon>
        <taxon>Neopterygii</taxon>
        <taxon>Teleostei</taxon>
        <taxon>Ostariophysi</taxon>
        <taxon>Characiformes</taxon>
        <taxon>Characoidei</taxon>
        <taxon>Pygocentrus</taxon>
    </lineage>
</organism>
<dbReference type="GO" id="GO:0005634">
    <property type="term" value="C:nucleus"/>
    <property type="evidence" value="ECO:0007669"/>
    <property type="project" value="TreeGrafter"/>
</dbReference>
<feature type="binding site" evidence="10">
    <location>
        <position position="51"/>
    </location>
    <ligand>
        <name>Mg(2+)</name>
        <dbReference type="ChEBI" id="CHEBI:18420"/>
        <label>1</label>
    </ligand>
</feature>
<evidence type="ECO:0000256" key="1">
    <source>
        <dbReference type="ARBA" id="ARBA00000493"/>
    </source>
</evidence>
<evidence type="ECO:0000313" key="13">
    <source>
        <dbReference type="Ensembl" id="ENSPNAP00000081586.1"/>
    </source>
</evidence>
<dbReference type="Proteomes" id="UP001501920">
    <property type="component" value="Chromosome 1"/>
</dbReference>
<dbReference type="GO" id="GO:0008081">
    <property type="term" value="F:phosphoric diester hydrolase activity"/>
    <property type="evidence" value="ECO:0007669"/>
    <property type="project" value="TreeGrafter"/>
</dbReference>
<dbReference type="Gene3D" id="3.60.10.10">
    <property type="entry name" value="Endonuclease/exonuclease/phosphatase"/>
    <property type="match status" value="1"/>
</dbReference>
<keyword evidence="10" id="KW-0464">Manganese</keyword>
<feature type="domain" description="Endonuclease/exonuclease/phosphatase" evidence="12">
    <location>
        <begin position="12"/>
        <end position="222"/>
    </location>
</feature>
<keyword evidence="7 10" id="KW-0460">Magnesium</keyword>
<keyword evidence="14" id="KW-1185">Reference proteome</keyword>
<keyword evidence="8" id="KW-0234">DNA repair</keyword>
<dbReference type="RefSeq" id="XP_017563936.2">
    <property type="nucleotide sequence ID" value="XM_017708447.2"/>
</dbReference>